<name>A0AAX6MLL7_9PEZI</name>
<dbReference type="AlphaFoldDB" id="A0AAX6MLL7"/>
<evidence type="ECO:0000313" key="2">
    <source>
        <dbReference type="EMBL" id="KAK6953081.1"/>
    </source>
</evidence>
<keyword evidence="3" id="KW-1185">Reference proteome</keyword>
<dbReference type="EMBL" id="JBANMG010000005">
    <property type="protein sequence ID" value="KAK6953081.1"/>
    <property type="molecule type" value="Genomic_DNA"/>
</dbReference>
<dbReference type="PANTHER" id="PTHR47785:SF5">
    <property type="entry name" value="ZN(II)2CYS6 TRANSCRIPTION FACTOR (EUROFUNG)"/>
    <property type="match status" value="1"/>
</dbReference>
<dbReference type="Proteomes" id="UP001369815">
    <property type="component" value="Unassembled WGS sequence"/>
</dbReference>
<dbReference type="CDD" id="cd12148">
    <property type="entry name" value="fungal_TF_MHR"/>
    <property type="match status" value="1"/>
</dbReference>
<comment type="caution">
    <text evidence="2">The sequence shown here is derived from an EMBL/GenBank/DDBJ whole genome shotgun (WGS) entry which is preliminary data.</text>
</comment>
<proteinExistence type="predicted"/>
<gene>
    <name evidence="2" type="ORF">Daesc_005381</name>
</gene>
<sequence>MFPSPPSELISPSSQPQELSGLPPDIEPEEERSWFYYLAEISYRRMMNRAVVILRRNGENDWIRDIASTLKRSDDLDEQIKEWCSHIPPQINLDNWEVSNNELACYVRNRMLSSREWIRRPLVYYLVHQPPDDPFATRVNYHHRHHGTWFAARNSATRALILLSAARSGNARMPQQWKEAVNIARKFLQYWSGEAPDLQRAASVLEIIAEEIGMELAVD</sequence>
<organism evidence="2 3">
    <name type="scientific">Daldinia eschscholtzii</name>
    <dbReference type="NCBI Taxonomy" id="292717"/>
    <lineage>
        <taxon>Eukaryota</taxon>
        <taxon>Fungi</taxon>
        <taxon>Dikarya</taxon>
        <taxon>Ascomycota</taxon>
        <taxon>Pezizomycotina</taxon>
        <taxon>Sordariomycetes</taxon>
        <taxon>Xylariomycetidae</taxon>
        <taxon>Xylariales</taxon>
        <taxon>Hypoxylaceae</taxon>
        <taxon>Daldinia</taxon>
    </lineage>
</organism>
<dbReference type="PANTHER" id="PTHR47785">
    <property type="entry name" value="ZN(II)2CYS6 TRANSCRIPTION FACTOR (EUROFUNG)-RELATED-RELATED"/>
    <property type="match status" value="1"/>
</dbReference>
<reference evidence="2 3" key="1">
    <citation type="journal article" date="2024" name="Front Chem Biol">
        <title>Unveiling the potential of Daldinia eschscholtzii MFLUCC 19-0629 through bioactivity and bioinformatics studies for enhanced sustainable agriculture production.</title>
        <authorList>
            <person name="Brooks S."/>
            <person name="Weaver J.A."/>
            <person name="Klomchit A."/>
            <person name="Alharthi S.A."/>
            <person name="Onlamun T."/>
            <person name="Nurani R."/>
            <person name="Vong T.K."/>
            <person name="Alberti F."/>
            <person name="Greco C."/>
        </authorList>
    </citation>
    <scope>NUCLEOTIDE SEQUENCE [LARGE SCALE GENOMIC DNA]</scope>
    <source>
        <strain evidence="2">MFLUCC 19-0629</strain>
    </source>
</reference>
<feature type="region of interest" description="Disordered" evidence="1">
    <location>
        <begin position="1"/>
        <end position="26"/>
    </location>
</feature>
<evidence type="ECO:0000313" key="3">
    <source>
        <dbReference type="Proteomes" id="UP001369815"/>
    </source>
</evidence>
<evidence type="ECO:0000256" key="1">
    <source>
        <dbReference type="SAM" id="MobiDB-lite"/>
    </source>
</evidence>
<dbReference type="InterPro" id="IPR053181">
    <property type="entry name" value="EcdB-like_regulator"/>
</dbReference>
<feature type="compositionally biased region" description="Low complexity" evidence="1">
    <location>
        <begin position="7"/>
        <end position="18"/>
    </location>
</feature>
<accession>A0AAX6MLL7</accession>
<protein>
    <submittedName>
        <fullName evidence="2">Uncharacterized protein</fullName>
    </submittedName>
</protein>